<keyword evidence="12" id="KW-0812">Transmembrane</keyword>
<dbReference type="EMBL" id="DXEX01000237">
    <property type="protein sequence ID" value="HIX60247.1"/>
    <property type="molecule type" value="Genomic_DNA"/>
</dbReference>
<accession>A0A9D2B3K3</accession>
<evidence type="ECO:0000256" key="7">
    <source>
        <dbReference type="ARBA" id="ARBA00022842"/>
    </source>
</evidence>
<keyword evidence="12" id="KW-0472">Membrane</keyword>
<dbReference type="InterPro" id="IPR024932">
    <property type="entry name" value="ApbE"/>
</dbReference>
<reference evidence="13" key="2">
    <citation type="submission" date="2021-04" db="EMBL/GenBank/DDBJ databases">
        <authorList>
            <person name="Gilroy R."/>
        </authorList>
    </citation>
    <scope>NUCLEOTIDE SEQUENCE</scope>
    <source>
        <strain evidence="13">ChiSjej1B19-8411</strain>
    </source>
</reference>
<evidence type="ECO:0000313" key="13">
    <source>
        <dbReference type="EMBL" id="HIX60247.1"/>
    </source>
</evidence>
<feature type="binding site" evidence="11">
    <location>
        <position position="302"/>
    </location>
    <ligand>
        <name>Mg(2+)</name>
        <dbReference type="ChEBI" id="CHEBI:18420"/>
    </ligand>
</feature>
<dbReference type="GO" id="GO:0016740">
    <property type="term" value="F:transferase activity"/>
    <property type="evidence" value="ECO:0007669"/>
    <property type="project" value="UniProtKB-UniRule"/>
</dbReference>
<dbReference type="AlphaFoldDB" id="A0A9D2B3K3"/>
<evidence type="ECO:0000256" key="3">
    <source>
        <dbReference type="ARBA" id="ARBA00022630"/>
    </source>
</evidence>
<dbReference type="EC" id="2.7.1.180" evidence="1 10"/>
<dbReference type="Proteomes" id="UP000886817">
    <property type="component" value="Unassembled WGS sequence"/>
</dbReference>
<feature type="transmembrane region" description="Helical" evidence="12">
    <location>
        <begin position="7"/>
        <end position="26"/>
    </location>
</feature>
<dbReference type="PIRSF" id="PIRSF006268">
    <property type="entry name" value="ApbE"/>
    <property type="match status" value="1"/>
</dbReference>
<comment type="caution">
    <text evidence="13">The sequence shown here is derived from an EMBL/GenBank/DDBJ whole genome shotgun (WGS) entry which is preliminary data.</text>
</comment>
<keyword evidence="6 10" id="KW-0274">FAD</keyword>
<evidence type="ECO:0000256" key="9">
    <source>
        <dbReference type="ARBA" id="ARBA00048540"/>
    </source>
</evidence>
<dbReference type="Pfam" id="PF02424">
    <property type="entry name" value="ApbE"/>
    <property type="match status" value="1"/>
</dbReference>
<dbReference type="InterPro" id="IPR003374">
    <property type="entry name" value="ApbE-like_sf"/>
</dbReference>
<comment type="catalytic activity">
    <reaction evidence="9 10">
        <text>L-threonyl-[protein] + FAD = FMN-L-threonyl-[protein] + AMP + H(+)</text>
        <dbReference type="Rhea" id="RHEA:36847"/>
        <dbReference type="Rhea" id="RHEA-COMP:11060"/>
        <dbReference type="Rhea" id="RHEA-COMP:11061"/>
        <dbReference type="ChEBI" id="CHEBI:15378"/>
        <dbReference type="ChEBI" id="CHEBI:30013"/>
        <dbReference type="ChEBI" id="CHEBI:57692"/>
        <dbReference type="ChEBI" id="CHEBI:74257"/>
        <dbReference type="ChEBI" id="CHEBI:456215"/>
        <dbReference type="EC" id="2.7.1.180"/>
    </reaction>
</comment>
<evidence type="ECO:0000256" key="12">
    <source>
        <dbReference type="SAM" id="Phobius"/>
    </source>
</evidence>
<comment type="similarity">
    <text evidence="10">Belongs to the ApbE family.</text>
</comment>
<evidence type="ECO:0000256" key="10">
    <source>
        <dbReference type="PIRNR" id="PIRNR006268"/>
    </source>
</evidence>
<evidence type="ECO:0000256" key="5">
    <source>
        <dbReference type="ARBA" id="ARBA00022723"/>
    </source>
</evidence>
<reference evidence="13" key="1">
    <citation type="journal article" date="2021" name="PeerJ">
        <title>Extensive microbial diversity within the chicken gut microbiome revealed by metagenomics and culture.</title>
        <authorList>
            <person name="Gilroy R."/>
            <person name="Ravi A."/>
            <person name="Getino M."/>
            <person name="Pursley I."/>
            <person name="Horton D.L."/>
            <person name="Alikhan N.F."/>
            <person name="Baker D."/>
            <person name="Gharbi K."/>
            <person name="Hall N."/>
            <person name="Watson M."/>
            <person name="Adriaenssens E.M."/>
            <person name="Foster-Nyarko E."/>
            <person name="Jarju S."/>
            <person name="Secka A."/>
            <person name="Antonio M."/>
            <person name="Oren A."/>
            <person name="Chaudhuri R.R."/>
            <person name="La Ragione R."/>
            <person name="Hildebrand F."/>
            <person name="Pallen M.J."/>
        </authorList>
    </citation>
    <scope>NUCLEOTIDE SEQUENCE</scope>
    <source>
        <strain evidence="13">ChiSjej1B19-8411</strain>
    </source>
</reference>
<dbReference type="PANTHER" id="PTHR30040:SF2">
    <property type="entry name" value="FAD:PROTEIN FMN TRANSFERASE"/>
    <property type="match status" value="1"/>
</dbReference>
<sequence length="350" mass="38523">MTKKRIQIPGGVLIAILLLFLSVLWYRNLPTDDTDTEPISITGFQLNTVITITIYDSQDESLLSQALELCADYERIFSRTDENSELYQLNHRTLPQTEEGGYAVSDDLAELISIGLEYSRLSEGAFDITVEPVSSLWDFTSGEDIIPSEEEISAALSHVGYEKVQVNGNTVTFADDHTTLDLGAIAKGYIADRLKEYLESQGVASAIINLGGNVLCIGQRSADTPFSVGIQQPFADRQETIAAMEITDQSVVSSGIYERYFEKNGQIYHHILNPKTGYPYDNDLVAVTIISDASVDGDALSTTCFALGLEKGLELLNSTPDVHGIFITEDYQLHYTDGFEEEIVTKESGS</sequence>
<evidence type="ECO:0000256" key="6">
    <source>
        <dbReference type="ARBA" id="ARBA00022827"/>
    </source>
</evidence>
<keyword evidence="12" id="KW-1133">Transmembrane helix</keyword>
<keyword evidence="7 10" id="KW-0460">Magnesium</keyword>
<evidence type="ECO:0000256" key="11">
    <source>
        <dbReference type="PIRSR" id="PIRSR006268-2"/>
    </source>
</evidence>
<dbReference type="GO" id="GO:0046872">
    <property type="term" value="F:metal ion binding"/>
    <property type="evidence" value="ECO:0007669"/>
    <property type="project" value="UniProtKB-UniRule"/>
</dbReference>
<evidence type="ECO:0000256" key="1">
    <source>
        <dbReference type="ARBA" id="ARBA00011955"/>
    </source>
</evidence>
<dbReference type="Gene3D" id="3.10.520.10">
    <property type="entry name" value="ApbE-like domains"/>
    <property type="match status" value="1"/>
</dbReference>
<dbReference type="PANTHER" id="PTHR30040">
    <property type="entry name" value="THIAMINE BIOSYNTHESIS LIPOPROTEIN APBE"/>
    <property type="match status" value="1"/>
</dbReference>
<keyword evidence="3 10" id="KW-0285">Flavoprotein</keyword>
<name>A0A9D2B3K3_9FIRM</name>
<dbReference type="SUPFAM" id="SSF143631">
    <property type="entry name" value="ApbE-like"/>
    <property type="match status" value="1"/>
</dbReference>
<organism evidence="13 14">
    <name type="scientific">Candidatus Blautia gallistercoris</name>
    <dbReference type="NCBI Taxonomy" id="2838490"/>
    <lineage>
        <taxon>Bacteria</taxon>
        <taxon>Bacillati</taxon>
        <taxon>Bacillota</taxon>
        <taxon>Clostridia</taxon>
        <taxon>Lachnospirales</taxon>
        <taxon>Lachnospiraceae</taxon>
        <taxon>Blautia</taxon>
    </lineage>
</organism>
<feature type="binding site" evidence="11">
    <location>
        <position position="298"/>
    </location>
    <ligand>
        <name>Mg(2+)</name>
        <dbReference type="ChEBI" id="CHEBI:18420"/>
    </ligand>
</feature>
<feature type="binding site" evidence="11">
    <location>
        <position position="184"/>
    </location>
    <ligand>
        <name>Mg(2+)</name>
        <dbReference type="ChEBI" id="CHEBI:18420"/>
    </ligand>
</feature>
<proteinExistence type="inferred from homology"/>
<evidence type="ECO:0000256" key="4">
    <source>
        <dbReference type="ARBA" id="ARBA00022679"/>
    </source>
</evidence>
<gene>
    <name evidence="13" type="ORF">IAA45_11120</name>
</gene>
<comment type="cofactor">
    <cofactor evidence="11">
        <name>Mg(2+)</name>
        <dbReference type="ChEBI" id="CHEBI:18420"/>
    </cofactor>
    <cofactor evidence="11">
        <name>Mn(2+)</name>
        <dbReference type="ChEBI" id="CHEBI:29035"/>
    </cofactor>
    <text evidence="11">Magnesium. Can also use manganese.</text>
</comment>
<evidence type="ECO:0000256" key="2">
    <source>
        <dbReference type="ARBA" id="ARBA00016337"/>
    </source>
</evidence>
<keyword evidence="4 10" id="KW-0808">Transferase</keyword>
<evidence type="ECO:0000256" key="8">
    <source>
        <dbReference type="ARBA" id="ARBA00031306"/>
    </source>
</evidence>
<keyword evidence="5 10" id="KW-0479">Metal-binding</keyword>
<protein>
    <recommendedName>
        <fullName evidence="2 10">FAD:protein FMN transferase</fullName>
        <ecNumber evidence="1 10">2.7.1.180</ecNumber>
    </recommendedName>
    <alternativeName>
        <fullName evidence="8 10">Flavin transferase</fullName>
    </alternativeName>
</protein>
<evidence type="ECO:0000313" key="14">
    <source>
        <dbReference type="Proteomes" id="UP000886817"/>
    </source>
</evidence>